<comment type="subunit">
    <text evidence="6">Homotetramer.</text>
</comment>
<dbReference type="EC" id="4.2.1.136" evidence="6"/>
<comment type="similarity">
    <text evidence="6">Belongs to the NnrD/CARKD family.</text>
</comment>
<dbReference type="SUPFAM" id="SSF53613">
    <property type="entry name" value="Ribokinase-like"/>
    <property type="match status" value="1"/>
</dbReference>
<comment type="catalytic activity">
    <reaction evidence="6">
        <text>(6S)-NADHX + ADP = AMP + phosphate + NADH + H(+)</text>
        <dbReference type="Rhea" id="RHEA:32223"/>
        <dbReference type="ChEBI" id="CHEBI:15378"/>
        <dbReference type="ChEBI" id="CHEBI:43474"/>
        <dbReference type="ChEBI" id="CHEBI:57945"/>
        <dbReference type="ChEBI" id="CHEBI:64074"/>
        <dbReference type="ChEBI" id="CHEBI:456215"/>
        <dbReference type="ChEBI" id="CHEBI:456216"/>
        <dbReference type="EC" id="4.2.1.136"/>
    </reaction>
</comment>
<protein>
    <recommendedName>
        <fullName evidence="6">ADP-dependent (S)-NAD(P)H-hydrate dehydratase</fullName>
        <ecNumber evidence="6">4.2.1.136</ecNumber>
    </recommendedName>
    <alternativeName>
        <fullName evidence="6">ADP-dependent NAD(P)HX dehydratase</fullName>
    </alternativeName>
</protein>
<feature type="binding site" evidence="6">
    <location>
        <position position="216"/>
    </location>
    <ligand>
        <name>(6S)-NADPHX</name>
        <dbReference type="ChEBI" id="CHEBI:64076"/>
    </ligand>
</feature>
<dbReference type="EMBL" id="CP097160">
    <property type="protein sequence ID" value="UQN15890.1"/>
    <property type="molecule type" value="Genomic_DNA"/>
</dbReference>
<feature type="binding site" evidence="6">
    <location>
        <begin position="187"/>
        <end position="191"/>
    </location>
    <ligand>
        <name>AMP</name>
        <dbReference type="ChEBI" id="CHEBI:456215"/>
    </ligand>
</feature>
<accession>A0ABY4MZL8</accession>
<keyword evidence="5 6" id="KW-0456">Lyase</keyword>
<evidence type="ECO:0000256" key="5">
    <source>
        <dbReference type="ARBA" id="ARBA00023239"/>
    </source>
</evidence>
<feature type="binding site" evidence="6">
    <location>
        <position position="99"/>
    </location>
    <ligand>
        <name>(6S)-NADPHX</name>
        <dbReference type="ChEBI" id="CHEBI:64076"/>
    </ligand>
</feature>
<feature type="binding site" evidence="6">
    <location>
        <position position="215"/>
    </location>
    <ligand>
        <name>AMP</name>
        <dbReference type="ChEBI" id="CHEBI:456215"/>
    </ligand>
</feature>
<evidence type="ECO:0000256" key="2">
    <source>
        <dbReference type="ARBA" id="ARBA00022840"/>
    </source>
</evidence>
<comment type="function">
    <text evidence="6">Catalyzes the dehydration of the S-form of NAD(P)HX at the expense of ADP, which is converted to AMP. Together with NAD(P)HX epimerase, which catalyzes the epimerization of the S- and R-forms, the enzyme allows the repair of both epimers of NAD(P)HX, a damaged form of NAD(P)H that is a result of enzymatic or heat-dependent hydration.</text>
</comment>
<keyword evidence="4 6" id="KW-0520">NAD</keyword>
<feature type="binding site" evidence="6">
    <location>
        <position position="144"/>
    </location>
    <ligand>
        <name>(6S)-NADPHX</name>
        <dbReference type="ChEBI" id="CHEBI:64076"/>
    </ligand>
</feature>
<proteinExistence type="inferred from homology"/>
<reference evidence="8" key="1">
    <citation type="submission" date="2022-05" db="EMBL/GenBank/DDBJ databases">
        <title>Complete genome sequence of toluene-degrading Gulosibacter sediminis strain ACHW.36C.</title>
        <authorList>
            <person name="Wai A.C."/>
            <person name="Lai G.K."/>
            <person name="Griffin S.D."/>
            <person name="Leung F.C."/>
        </authorList>
    </citation>
    <scope>NUCLEOTIDE SEQUENCE [LARGE SCALE GENOMIC DNA]</scope>
    <source>
        <strain evidence="8">ACHW.36C</strain>
    </source>
</reference>
<evidence type="ECO:0000256" key="6">
    <source>
        <dbReference type="HAMAP-Rule" id="MF_01965"/>
    </source>
</evidence>
<evidence type="ECO:0000313" key="8">
    <source>
        <dbReference type="EMBL" id="UQN15890.1"/>
    </source>
</evidence>
<evidence type="ECO:0000256" key="4">
    <source>
        <dbReference type="ARBA" id="ARBA00023027"/>
    </source>
</evidence>
<keyword evidence="1 6" id="KW-0547">Nucleotide-binding</keyword>
<name>A0ABY4MZL8_9MICO</name>
<feature type="binding site" evidence="6">
    <location>
        <position position="49"/>
    </location>
    <ligand>
        <name>(6S)-NADPHX</name>
        <dbReference type="ChEBI" id="CHEBI:64076"/>
    </ligand>
</feature>
<dbReference type="PROSITE" id="PS01050">
    <property type="entry name" value="YJEF_C_2"/>
    <property type="match status" value="1"/>
</dbReference>
<dbReference type="PANTHER" id="PTHR12592">
    <property type="entry name" value="ATP-DEPENDENT (S)-NAD(P)H-HYDRATE DEHYDRATASE FAMILY MEMBER"/>
    <property type="match status" value="1"/>
</dbReference>
<keyword evidence="2 6" id="KW-0067">ATP-binding</keyword>
<evidence type="ECO:0000256" key="3">
    <source>
        <dbReference type="ARBA" id="ARBA00022857"/>
    </source>
</evidence>
<dbReference type="Pfam" id="PF01256">
    <property type="entry name" value="Carb_kinase"/>
    <property type="match status" value="1"/>
</dbReference>
<gene>
    <name evidence="6" type="primary">nnrD</name>
    <name evidence="8" type="ORF">M3M28_05430</name>
</gene>
<feature type="domain" description="YjeF C-terminal" evidence="7">
    <location>
        <begin position="14"/>
        <end position="302"/>
    </location>
</feature>
<evidence type="ECO:0000259" key="7">
    <source>
        <dbReference type="PROSITE" id="PS51383"/>
    </source>
</evidence>
<comment type="catalytic activity">
    <reaction evidence="6">
        <text>(6S)-NADPHX + ADP = AMP + phosphate + NADPH + H(+)</text>
        <dbReference type="Rhea" id="RHEA:32235"/>
        <dbReference type="ChEBI" id="CHEBI:15378"/>
        <dbReference type="ChEBI" id="CHEBI:43474"/>
        <dbReference type="ChEBI" id="CHEBI:57783"/>
        <dbReference type="ChEBI" id="CHEBI:64076"/>
        <dbReference type="ChEBI" id="CHEBI:456215"/>
        <dbReference type="ChEBI" id="CHEBI:456216"/>
        <dbReference type="EC" id="4.2.1.136"/>
    </reaction>
</comment>
<dbReference type="InterPro" id="IPR029056">
    <property type="entry name" value="Ribokinase-like"/>
</dbReference>
<organism evidence="8">
    <name type="scientific">Gulosibacter sediminis</name>
    <dbReference type="NCBI Taxonomy" id="1729695"/>
    <lineage>
        <taxon>Bacteria</taxon>
        <taxon>Bacillati</taxon>
        <taxon>Actinomycetota</taxon>
        <taxon>Actinomycetes</taxon>
        <taxon>Micrococcales</taxon>
        <taxon>Microbacteriaceae</taxon>
        <taxon>Gulosibacter</taxon>
    </lineage>
</organism>
<dbReference type="Gene3D" id="3.40.1190.20">
    <property type="match status" value="1"/>
</dbReference>
<dbReference type="InterPro" id="IPR017953">
    <property type="entry name" value="Carbohydrate_kinase_pred_CS"/>
</dbReference>
<dbReference type="CDD" id="cd01171">
    <property type="entry name" value="YXKO-related"/>
    <property type="match status" value="1"/>
</dbReference>
<dbReference type="InterPro" id="IPR000631">
    <property type="entry name" value="CARKD"/>
</dbReference>
<sequence length="305" mass="31216">MIASDDEQRFQAVLAADVRSTLELPGEEDDKYRRGVVQLATGSLTYPGAAVLSAQASCRAGAGMVRYAGPERVAAAVLAVRPEVVHGHGHYQCLVIGSGIPDAREDDRAGLLAEALERGVPAIVDAGALTLVEPGMKGVVVTPHARELAGLMRRLGLADWSAEDVACSEGEAAIEASELLGCTVLLKGRVTYVVEGTDRRKLRAPNSWLATAGTGDVLAGIIGTIVAGQAGRGAPLCLATTVAAGAWLHARAGWLASQRNAGIEVAATTVHAPLSMLDHGPHGGPILASDVATALPGVIAAVLAK</sequence>
<dbReference type="HAMAP" id="MF_01965">
    <property type="entry name" value="NADHX_dehydratase"/>
    <property type="match status" value="1"/>
</dbReference>
<dbReference type="PROSITE" id="PS51383">
    <property type="entry name" value="YJEF_C_3"/>
    <property type="match status" value="1"/>
</dbReference>
<comment type="cofactor">
    <cofactor evidence="6">
        <name>Mg(2+)</name>
        <dbReference type="ChEBI" id="CHEBI:18420"/>
    </cofactor>
</comment>
<evidence type="ECO:0000256" key="1">
    <source>
        <dbReference type="ARBA" id="ARBA00022741"/>
    </source>
</evidence>
<keyword evidence="3 6" id="KW-0521">NADP</keyword>
<dbReference type="PANTHER" id="PTHR12592:SF0">
    <property type="entry name" value="ATP-DEPENDENT (S)-NAD(P)H-HYDRATE DEHYDRATASE"/>
    <property type="match status" value="1"/>
</dbReference>